<dbReference type="AlphaFoldDB" id="A0A7J7LZB5"/>
<sequence length="93" mass="10675">MKRIKARTMVISSSRSFVIVKYILKCEMLTFSLFILQLSMRGSNYLALDKTLQLSSYDTCAGYLPIANNVSIWKSIRVIPIFAQENRKMYVVG</sequence>
<proteinExistence type="predicted"/>
<comment type="caution">
    <text evidence="1">The sequence shown here is derived from an EMBL/GenBank/DDBJ whole genome shotgun (WGS) entry which is preliminary data.</text>
</comment>
<keyword evidence="2" id="KW-1185">Reference proteome</keyword>
<name>A0A7J7LZB5_9MAGN</name>
<evidence type="ECO:0000313" key="2">
    <source>
        <dbReference type="Proteomes" id="UP000541444"/>
    </source>
</evidence>
<accession>A0A7J7LZB5</accession>
<gene>
    <name evidence="1" type="ORF">GIB67_023288</name>
</gene>
<dbReference type="EMBL" id="JACGCM010001867">
    <property type="protein sequence ID" value="KAF6147932.1"/>
    <property type="molecule type" value="Genomic_DNA"/>
</dbReference>
<dbReference type="Proteomes" id="UP000541444">
    <property type="component" value="Unassembled WGS sequence"/>
</dbReference>
<protein>
    <submittedName>
        <fullName evidence="1">Uncharacterized protein</fullName>
    </submittedName>
</protein>
<organism evidence="1 2">
    <name type="scientific">Kingdonia uniflora</name>
    <dbReference type="NCBI Taxonomy" id="39325"/>
    <lineage>
        <taxon>Eukaryota</taxon>
        <taxon>Viridiplantae</taxon>
        <taxon>Streptophyta</taxon>
        <taxon>Embryophyta</taxon>
        <taxon>Tracheophyta</taxon>
        <taxon>Spermatophyta</taxon>
        <taxon>Magnoliopsida</taxon>
        <taxon>Ranunculales</taxon>
        <taxon>Circaeasteraceae</taxon>
        <taxon>Kingdonia</taxon>
    </lineage>
</organism>
<reference evidence="1 2" key="1">
    <citation type="journal article" date="2020" name="IScience">
        <title>Genome Sequencing of the Endangered Kingdonia uniflora (Circaeasteraceae, Ranunculales) Reveals Potential Mechanisms of Evolutionary Specialization.</title>
        <authorList>
            <person name="Sun Y."/>
            <person name="Deng T."/>
            <person name="Zhang A."/>
            <person name="Moore M.J."/>
            <person name="Landis J.B."/>
            <person name="Lin N."/>
            <person name="Zhang H."/>
            <person name="Zhang X."/>
            <person name="Huang J."/>
            <person name="Zhang X."/>
            <person name="Sun H."/>
            <person name="Wang H."/>
        </authorList>
    </citation>
    <scope>NUCLEOTIDE SEQUENCE [LARGE SCALE GENOMIC DNA]</scope>
    <source>
        <strain evidence="1">TB1705</strain>
        <tissue evidence="1">Leaf</tissue>
    </source>
</reference>
<feature type="non-terminal residue" evidence="1">
    <location>
        <position position="93"/>
    </location>
</feature>
<evidence type="ECO:0000313" key="1">
    <source>
        <dbReference type="EMBL" id="KAF6147932.1"/>
    </source>
</evidence>